<evidence type="ECO:0000256" key="9">
    <source>
        <dbReference type="ARBA" id="ARBA00022842"/>
    </source>
</evidence>
<evidence type="ECO:0000256" key="12">
    <source>
        <dbReference type="PIRSR" id="PIRSR604808-1"/>
    </source>
</evidence>
<comment type="catalytic activity">
    <reaction evidence="1">
        <text>Exonucleolytic cleavage in the 3'- to 5'-direction to yield nucleoside 5'-phosphates.</text>
        <dbReference type="EC" id="3.1.11.2"/>
    </reaction>
</comment>
<evidence type="ECO:0000313" key="20">
    <source>
        <dbReference type="Proteomes" id="UP000014760"/>
    </source>
</evidence>
<keyword evidence="7 15" id="KW-0227">DNA damage</keyword>
<feature type="active site" description="Proton donor/acceptor" evidence="12">
    <location>
        <position position="200"/>
    </location>
</feature>
<evidence type="ECO:0000256" key="16">
    <source>
        <dbReference type="SAM" id="MobiDB-lite"/>
    </source>
</evidence>
<dbReference type="EMBL" id="KB301692">
    <property type="protein sequence ID" value="ELU05263.1"/>
    <property type="molecule type" value="Genomic_DNA"/>
</dbReference>
<evidence type="ECO:0000313" key="18">
    <source>
        <dbReference type="EMBL" id="ELU05263.1"/>
    </source>
</evidence>
<feature type="domain" description="Endonuclease/exonuclease/phosphatase" evidence="17">
    <location>
        <begin position="58"/>
        <end position="298"/>
    </location>
</feature>
<feature type="site" description="Important for catalytic activity" evidence="14">
    <location>
        <position position="272"/>
    </location>
</feature>
<evidence type="ECO:0000259" key="17">
    <source>
        <dbReference type="Pfam" id="PF03372"/>
    </source>
</evidence>
<dbReference type="Proteomes" id="UP000014760">
    <property type="component" value="Unassembled WGS sequence"/>
</dbReference>
<evidence type="ECO:0000256" key="1">
    <source>
        <dbReference type="ARBA" id="ARBA00000493"/>
    </source>
</evidence>
<organism evidence="18">
    <name type="scientific">Capitella teleta</name>
    <name type="common">Polychaete worm</name>
    <dbReference type="NCBI Taxonomy" id="283909"/>
    <lineage>
        <taxon>Eukaryota</taxon>
        <taxon>Metazoa</taxon>
        <taxon>Spiralia</taxon>
        <taxon>Lophotrochozoa</taxon>
        <taxon>Annelida</taxon>
        <taxon>Polychaeta</taxon>
        <taxon>Sedentaria</taxon>
        <taxon>Scolecida</taxon>
        <taxon>Capitellidae</taxon>
        <taxon>Capitella</taxon>
    </lineage>
</organism>
<feature type="active site" description="Proton acceptor" evidence="12">
    <location>
        <position position="298"/>
    </location>
</feature>
<dbReference type="GO" id="GO:0006284">
    <property type="term" value="P:base-excision repair"/>
    <property type="evidence" value="ECO:0007669"/>
    <property type="project" value="TreeGrafter"/>
</dbReference>
<dbReference type="InterPro" id="IPR004808">
    <property type="entry name" value="AP_endonuc_1"/>
</dbReference>
<dbReference type="PANTHER" id="PTHR22748:SF6">
    <property type="entry name" value="DNA-(APURINIC OR APYRIMIDINIC SITE) ENDONUCLEASE"/>
    <property type="match status" value="1"/>
</dbReference>
<dbReference type="PROSITE" id="PS51435">
    <property type="entry name" value="AP_NUCLEASE_F1_4"/>
    <property type="match status" value="1"/>
</dbReference>
<feature type="binding site" evidence="13">
    <location>
        <position position="88"/>
    </location>
    <ligand>
        <name>Mg(2+)</name>
        <dbReference type="ChEBI" id="CHEBI:18420"/>
        <label>1</label>
    </ligand>
</feature>
<reference evidence="18 20" key="2">
    <citation type="journal article" date="2013" name="Nature">
        <title>Insights into bilaterian evolution from three spiralian genomes.</title>
        <authorList>
            <person name="Simakov O."/>
            <person name="Marletaz F."/>
            <person name="Cho S.J."/>
            <person name="Edsinger-Gonzales E."/>
            <person name="Havlak P."/>
            <person name="Hellsten U."/>
            <person name="Kuo D.H."/>
            <person name="Larsson T."/>
            <person name="Lv J."/>
            <person name="Arendt D."/>
            <person name="Savage R."/>
            <person name="Osoegawa K."/>
            <person name="de Jong P."/>
            <person name="Grimwood J."/>
            <person name="Chapman J.A."/>
            <person name="Shapiro H."/>
            <person name="Aerts A."/>
            <person name="Otillar R.P."/>
            <person name="Terry A.Y."/>
            <person name="Boore J.L."/>
            <person name="Grigoriev I.V."/>
            <person name="Lindberg D.R."/>
            <person name="Seaver E.C."/>
            <person name="Weisblat D.A."/>
            <person name="Putnam N.H."/>
            <person name="Rokhsar D.S."/>
        </authorList>
    </citation>
    <scope>NUCLEOTIDE SEQUENCE</scope>
    <source>
        <strain evidence="18 20">I ESC-2004</strain>
    </source>
</reference>
<evidence type="ECO:0000256" key="11">
    <source>
        <dbReference type="ARBA" id="ARBA00023242"/>
    </source>
</evidence>
<feature type="active site" evidence="12">
    <location>
        <position position="160"/>
    </location>
</feature>
<dbReference type="PROSITE" id="PS00728">
    <property type="entry name" value="AP_NUCLEASE_F1_3"/>
    <property type="match status" value="1"/>
</dbReference>
<evidence type="ECO:0000313" key="19">
    <source>
        <dbReference type="EnsemblMetazoa" id="CapteP159745"/>
    </source>
</evidence>
<dbReference type="Gene3D" id="3.60.10.10">
    <property type="entry name" value="Endonuclease/exonuclease/phosphatase"/>
    <property type="match status" value="1"/>
</dbReference>
<feature type="binding site" evidence="13">
    <location>
        <position position="297"/>
    </location>
    <ligand>
        <name>Mg(2+)</name>
        <dbReference type="ChEBI" id="CHEBI:18420"/>
        <label>1</label>
    </ligand>
</feature>
<dbReference type="OrthoDB" id="498125at2759"/>
<dbReference type="CDD" id="cd09087">
    <property type="entry name" value="Ape1-like_AP-endo"/>
    <property type="match status" value="1"/>
</dbReference>
<keyword evidence="8" id="KW-0378">Hydrolase</keyword>
<comment type="cofactor">
    <cofactor evidence="13 15">
        <name>Mg(2+)</name>
        <dbReference type="ChEBI" id="CHEBI:18420"/>
    </cofactor>
    <cofactor evidence="13 15">
        <name>Mn(2+)</name>
        <dbReference type="ChEBI" id="CHEBI:29035"/>
    </cofactor>
    <text evidence="13 15">Probably binds two magnesium or manganese ions per subunit.</text>
</comment>
<proteinExistence type="inferred from homology"/>
<keyword evidence="13" id="KW-0464">Manganese</keyword>
<comment type="subcellular location">
    <subcellularLocation>
        <location evidence="3">Nucleus</location>
    </subcellularLocation>
</comment>
<evidence type="ECO:0000256" key="2">
    <source>
        <dbReference type="ARBA" id="ARBA00001936"/>
    </source>
</evidence>
<dbReference type="GO" id="GO:0003906">
    <property type="term" value="F:DNA-(apurinic or apyrimidinic site) endonuclease activity"/>
    <property type="evidence" value="ECO:0007669"/>
    <property type="project" value="TreeGrafter"/>
</dbReference>
<evidence type="ECO:0000256" key="5">
    <source>
        <dbReference type="ARBA" id="ARBA00012115"/>
    </source>
</evidence>
<dbReference type="GO" id="GO:0003677">
    <property type="term" value="F:DNA binding"/>
    <property type="evidence" value="ECO:0007669"/>
    <property type="project" value="InterPro"/>
</dbReference>
<dbReference type="HOGENOM" id="CLU_027539_1_3_1"/>
<feature type="site" description="Transition state stabilizer" evidence="14">
    <location>
        <position position="202"/>
    </location>
</feature>
<keyword evidence="20" id="KW-1185">Reference proteome</keyword>
<evidence type="ECO:0000256" key="4">
    <source>
        <dbReference type="ARBA" id="ARBA00007092"/>
    </source>
</evidence>
<evidence type="ECO:0000256" key="15">
    <source>
        <dbReference type="RuleBase" id="RU362131"/>
    </source>
</evidence>
<dbReference type="InterPro" id="IPR020847">
    <property type="entry name" value="AP_endonuclease_F1_BS"/>
</dbReference>
<dbReference type="NCBIfam" id="TIGR00195">
    <property type="entry name" value="exoDNase_III"/>
    <property type="match status" value="1"/>
</dbReference>
<dbReference type="GO" id="GO:0008081">
    <property type="term" value="F:phosphoric diester hydrolase activity"/>
    <property type="evidence" value="ECO:0007669"/>
    <property type="project" value="TreeGrafter"/>
</dbReference>
<evidence type="ECO:0000256" key="7">
    <source>
        <dbReference type="ARBA" id="ARBA00022763"/>
    </source>
</evidence>
<keyword evidence="10 15" id="KW-0234">DNA repair</keyword>
<dbReference type="GO" id="GO:0008311">
    <property type="term" value="F:double-stranded DNA 3'-5' DNA exonuclease activity"/>
    <property type="evidence" value="ECO:0007669"/>
    <property type="project" value="UniProtKB-EC"/>
</dbReference>
<dbReference type="GO" id="GO:0005634">
    <property type="term" value="C:nucleus"/>
    <property type="evidence" value="ECO:0007669"/>
    <property type="project" value="UniProtKB-SubCell"/>
</dbReference>
<evidence type="ECO:0000256" key="14">
    <source>
        <dbReference type="PIRSR" id="PIRSR604808-3"/>
    </source>
</evidence>
<evidence type="ECO:0000256" key="10">
    <source>
        <dbReference type="ARBA" id="ARBA00023204"/>
    </source>
</evidence>
<dbReference type="AlphaFoldDB" id="R7UGN2"/>
<dbReference type="NCBIfam" id="TIGR00633">
    <property type="entry name" value="xth"/>
    <property type="match status" value="1"/>
</dbReference>
<comment type="cofactor">
    <cofactor evidence="2">
        <name>Mn(2+)</name>
        <dbReference type="ChEBI" id="CHEBI:29035"/>
    </cofactor>
</comment>
<dbReference type="EC" id="3.1.11.2" evidence="5"/>
<accession>R7UGN2</accession>
<dbReference type="SUPFAM" id="SSF56219">
    <property type="entry name" value="DNase I-like"/>
    <property type="match status" value="1"/>
</dbReference>
<evidence type="ECO:0000256" key="6">
    <source>
        <dbReference type="ARBA" id="ARBA00022723"/>
    </source>
</evidence>
<evidence type="ECO:0000256" key="3">
    <source>
        <dbReference type="ARBA" id="ARBA00004123"/>
    </source>
</evidence>
<evidence type="ECO:0000256" key="13">
    <source>
        <dbReference type="PIRSR" id="PIRSR604808-2"/>
    </source>
</evidence>
<keyword evidence="11" id="KW-0539">Nucleus</keyword>
<protein>
    <recommendedName>
        <fullName evidence="5">exodeoxyribonuclease III</fullName>
        <ecNumber evidence="5">3.1.11.2</ecNumber>
    </recommendedName>
</protein>
<dbReference type="InterPro" id="IPR005135">
    <property type="entry name" value="Endo/exonuclease/phosphatase"/>
</dbReference>
<dbReference type="InterPro" id="IPR036691">
    <property type="entry name" value="Endo/exonu/phosph_ase_sf"/>
</dbReference>
<feature type="binding site" evidence="13">
    <location>
        <position position="200"/>
    </location>
    <ligand>
        <name>Mg(2+)</name>
        <dbReference type="ChEBI" id="CHEBI:18420"/>
        <label>1</label>
    </ligand>
</feature>
<evidence type="ECO:0000256" key="8">
    <source>
        <dbReference type="ARBA" id="ARBA00022801"/>
    </source>
</evidence>
<feature type="binding site" evidence="13">
    <location>
        <position position="298"/>
    </location>
    <ligand>
        <name>Mg(2+)</name>
        <dbReference type="ChEBI" id="CHEBI:18420"/>
        <label>1</label>
    </ligand>
</feature>
<feature type="binding site" evidence="13">
    <location>
        <position position="202"/>
    </location>
    <ligand>
        <name>Mg(2+)</name>
        <dbReference type="ChEBI" id="CHEBI:18420"/>
        <label>1</label>
    </ligand>
</feature>
<feature type="region of interest" description="Disordered" evidence="16">
    <location>
        <begin position="1"/>
        <end position="44"/>
    </location>
</feature>
<dbReference type="EMBL" id="AMQN01007914">
    <property type="status" value="NOT_ANNOTATED_CDS"/>
    <property type="molecule type" value="Genomic_DNA"/>
</dbReference>
<dbReference type="FunFam" id="3.60.10.10:FF:000009">
    <property type="entry name" value="DNA-(apurinic or apyrimidinic site) lyase"/>
    <property type="match status" value="1"/>
</dbReference>
<dbReference type="OMA" id="YEVAHVG"/>
<dbReference type="Pfam" id="PF03372">
    <property type="entry name" value="Exo_endo_phos"/>
    <property type="match status" value="1"/>
</dbReference>
<feature type="binding site" evidence="13">
    <location>
        <position position="60"/>
    </location>
    <ligand>
        <name>Mg(2+)</name>
        <dbReference type="ChEBI" id="CHEBI:18420"/>
        <label>1</label>
    </ligand>
</feature>
<comment type="similarity">
    <text evidence="4 15">Belongs to the DNA repair enzymes AP/ExoA family.</text>
</comment>
<dbReference type="PANTHER" id="PTHR22748">
    <property type="entry name" value="AP ENDONUCLEASE"/>
    <property type="match status" value="1"/>
</dbReference>
<name>R7UGN2_CAPTE</name>
<feature type="site" description="Interaction with DNA substrate" evidence="14">
    <location>
        <position position="298"/>
    </location>
</feature>
<dbReference type="STRING" id="283909.R7UGN2"/>
<gene>
    <name evidence="18" type="ORF">CAPTEDRAFT_159745</name>
</gene>
<dbReference type="GO" id="GO:0046872">
    <property type="term" value="F:metal ion binding"/>
    <property type="evidence" value="ECO:0007669"/>
    <property type="project" value="UniProtKB-KW"/>
</dbReference>
<dbReference type="PROSITE" id="PS00726">
    <property type="entry name" value="AP_NUCLEASE_F1_1"/>
    <property type="match status" value="1"/>
</dbReference>
<reference evidence="20" key="1">
    <citation type="submission" date="2012-12" db="EMBL/GenBank/DDBJ databases">
        <authorList>
            <person name="Hellsten U."/>
            <person name="Grimwood J."/>
            <person name="Chapman J.A."/>
            <person name="Shapiro H."/>
            <person name="Aerts A."/>
            <person name="Otillar R.P."/>
            <person name="Terry A.Y."/>
            <person name="Boore J.L."/>
            <person name="Simakov O."/>
            <person name="Marletaz F."/>
            <person name="Cho S.-J."/>
            <person name="Edsinger-Gonzales E."/>
            <person name="Havlak P."/>
            <person name="Kuo D.-H."/>
            <person name="Larsson T."/>
            <person name="Lv J."/>
            <person name="Arendt D."/>
            <person name="Savage R."/>
            <person name="Osoegawa K."/>
            <person name="de Jong P."/>
            <person name="Lindberg D.R."/>
            <person name="Seaver E.C."/>
            <person name="Weisblat D.A."/>
            <person name="Putnam N.H."/>
            <person name="Grigoriev I.V."/>
            <person name="Rokhsar D.S."/>
        </authorList>
    </citation>
    <scope>NUCLEOTIDE SEQUENCE</scope>
    <source>
        <strain evidence="20">I ESC-2004</strain>
    </source>
</reference>
<keyword evidence="9 13" id="KW-0460">Magnesium</keyword>
<keyword evidence="6 13" id="KW-0479">Metal-binding</keyword>
<dbReference type="EnsemblMetazoa" id="CapteT159745">
    <property type="protein sequence ID" value="CapteP159745"/>
    <property type="gene ID" value="CapteG159745"/>
</dbReference>
<sequence>MPPKRKSDASSGDGSGAKKKKLARTPSKRESIPDVSGNDYSSEAATKDGKKWNLKFSSWNVNGIRAWVEKNGHSYVTAEDPDIFCVQETKCAKDLIPDDANIEGYHAYWLSGDKDGYSGTGLYSKQEPLSVTYGIDKEEHDKEGRVITAEFDKFYFVTAYVPNAGRGLPRLSYRSEKWDPDFREYLKNLDAKKPVVMCGDLNVAHKEIDIANPKSNKKSAGFTPQERQGFSELLEAGFVDAFRELYPEETKKYSYWTYMGNARGKNVGWRLDYFVVSEKIKDGICDSLIRSEVMGSDHCPVVLLMNI</sequence>
<dbReference type="InterPro" id="IPR020848">
    <property type="entry name" value="AP_endonuclease_F1_CS"/>
</dbReference>
<reference evidence="19" key="3">
    <citation type="submission" date="2015-06" db="UniProtKB">
        <authorList>
            <consortium name="EnsemblMetazoa"/>
        </authorList>
    </citation>
    <scope>IDENTIFICATION</scope>
</reference>